<dbReference type="Proteomes" id="UP000653480">
    <property type="component" value="Unassembled WGS sequence"/>
</dbReference>
<protein>
    <recommendedName>
        <fullName evidence="3">DUF4351 domain-containing protein</fullName>
    </recommendedName>
</protein>
<sequence>MNTKTYEYLSDCARENFAKGRTEGRAEAQAEGKAEAMAEAVVIVLDARDIQVPDELKDKILVCRDFDRLNAWIAAAATIESSDALLDEEL</sequence>
<comment type="caution">
    <text evidence="1">The sequence shown here is derived from an EMBL/GenBank/DDBJ whole genome shotgun (WGS) entry which is preliminary data.</text>
</comment>
<dbReference type="AlphaFoldDB" id="A0A8H9LD70"/>
<name>A0A8H9LD70_9ACTN</name>
<gene>
    <name evidence="1" type="ORF">GCM10011574_25320</name>
</gene>
<evidence type="ECO:0008006" key="3">
    <source>
        <dbReference type="Google" id="ProtNLM"/>
    </source>
</evidence>
<dbReference type="OrthoDB" id="3539696at2"/>
<dbReference type="EMBL" id="BMMN01000003">
    <property type="protein sequence ID" value="GGO09637.1"/>
    <property type="molecule type" value="Genomic_DNA"/>
</dbReference>
<evidence type="ECO:0000313" key="1">
    <source>
        <dbReference type="EMBL" id="GGO09637.1"/>
    </source>
</evidence>
<keyword evidence="2" id="KW-1185">Reference proteome</keyword>
<reference evidence="1" key="2">
    <citation type="submission" date="2020-09" db="EMBL/GenBank/DDBJ databases">
        <authorList>
            <person name="Sun Q."/>
            <person name="Zhou Y."/>
        </authorList>
    </citation>
    <scope>NUCLEOTIDE SEQUENCE</scope>
    <source>
        <strain evidence="1">CGMCC 4.7138</strain>
    </source>
</reference>
<dbReference type="RefSeq" id="WP_142574123.1">
    <property type="nucleotide sequence ID" value="NZ_BMMN01000003.1"/>
</dbReference>
<evidence type="ECO:0000313" key="2">
    <source>
        <dbReference type="Proteomes" id="UP000653480"/>
    </source>
</evidence>
<reference evidence="1" key="1">
    <citation type="journal article" date="2014" name="Int. J. Syst. Evol. Microbiol.">
        <title>Complete genome sequence of Corynebacterium casei LMG S-19264T (=DSM 44701T), isolated from a smear-ripened cheese.</title>
        <authorList>
            <consortium name="US DOE Joint Genome Institute (JGI-PGF)"/>
            <person name="Walter F."/>
            <person name="Albersmeier A."/>
            <person name="Kalinowski J."/>
            <person name="Ruckert C."/>
        </authorList>
    </citation>
    <scope>NUCLEOTIDE SEQUENCE</scope>
    <source>
        <strain evidence="1">CGMCC 4.7138</strain>
    </source>
</reference>
<proteinExistence type="predicted"/>
<accession>A0A8H9LD70</accession>
<organism evidence="1 2">
    <name type="scientific">Microbispora bryophytorum</name>
    <dbReference type="NCBI Taxonomy" id="1460882"/>
    <lineage>
        <taxon>Bacteria</taxon>
        <taxon>Bacillati</taxon>
        <taxon>Actinomycetota</taxon>
        <taxon>Actinomycetes</taxon>
        <taxon>Streptosporangiales</taxon>
        <taxon>Streptosporangiaceae</taxon>
        <taxon>Microbispora</taxon>
    </lineage>
</organism>